<comment type="caution">
    <text evidence="4">The sequence shown here is derived from an EMBL/GenBank/DDBJ whole genome shotgun (WGS) entry which is preliminary data.</text>
</comment>
<evidence type="ECO:0000256" key="1">
    <source>
        <dbReference type="ARBA" id="ARBA00004123"/>
    </source>
</evidence>
<feature type="compositionally biased region" description="Basic and acidic residues" evidence="3">
    <location>
        <begin position="1"/>
        <end position="48"/>
    </location>
</feature>
<name>A0A443SK88_9ACAR</name>
<dbReference type="Proteomes" id="UP000288716">
    <property type="component" value="Unassembled WGS sequence"/>
</dbReference>
<dbReference type="STRING" id="299467.A0A443SK88"/>
<dbReference type="GO" id="GO:0043565">
    <property type="term" value="F:sequence-specific DNA binding"/>
    <property type="evidence" value="ECO:0007669"/>
    <property type="project" value="TreeGrafter"/>
</dbReference>
<evidence type="ECO:0000256" key="2">
    <source>
        <dbReference type="ARBA" id="ARBA00023242"/>
    </source>
</evidence>
<evidence type="ECO:0000313" key="5">
    <source>
        <dbReference type="Proteomes" id="UP000288716"/>
    </source>
</evidence>
<dbReference type="GO" id="GO:0005634">
    <property type="term" value="C:nucleus"/>
    <property type="evidence" value="ECO:0007669"/>
    <property type="project" value="UniProtKB-SubCell"/>
</dbReference>
<keyword evidence="2" id="KW-0539">Nucleus</keyword>
<gene>
    <name evidence="4" type="ORF">B4U80_00204</name>
</gene>
<feature type="region of interest" description="Disordered" evidence="3">
    <location>
        <begin position="1"/>
        <end position="52"/>
    </location>
</feature>
<feature type="compositionally biased region" description="Basic and acidic residues" evidence="3">
    <location>
        <begin position="319"/>
        <end position="345"/>
    </location>
</feature>
<dbReference type="GO" id="GO:0050684">
    <property type="term" value="P:regulation of mRNA processing"/>
    <property type="evidence" value="ECO:0007669"/>
    <property type="project" value="TreeGrafter"/>
</dbReference>
<comment type="subcellular location">
    <subcellularLocation>
        <location evidence="1">Nucleus</location>
    </subcellularLocation>
</comment>
<dbReference type="EMBL" id="NCKV01001670">
    <property type="protein sequence ID" value="RWS27937.1"/>
    <property type="molecule type" value="Genomic_DNA"/>
</dbReference>
<feature type="compositionally biased region" description="Polar residues" evidence="3">
    <location>
        <begin position="234"/>
        <end position="248"/>
    </location>
</feature>
<keyword evidence="5" id="KW-1185">Reference proteome</keyword>
<feature type="compositionally biased region" description="Basic and acidic residues" evidence="3">
    <location>
        <begin position="287"/>
        <end position="308"/>
    </location>
</feature>
<dbReference type="AlphaFoldDB" id="A0A443SK88"/>
<sequence>MDSPSKEDSEKGDSDKKDDSDEKDKKDDEKKSKDRRSRERSRSGERKFSISPFRKMINRRPVVMRRPMMRRPMGSFLSMRRNFRTMPVGVNANPVLLRRIETERAIRRRERERELRETENRRLEVLRHQREVERKNQEEKERLEREKEKLRLERERLEREKAEMLRLEREKVRLERERFEKEREELRRRQAQLPHRLDDTSRARTTTGPKRVYEQRAEFETYWEERKRPATRFDAQQNTSGRTFNESGPASRFSDFDARNSHGNTFDGRGDYKRTKLDIPSANTSRGEYEIRRDSQRHGGHDRDDRRTSGSGQSAYYRESARGGIDNRNRERRTGGREDWKPMHENRRERYMEKTVASGVASYGSNPRSFVGGDRSEWSSTERTSTAASLGKLTYNNTSIGDSRSRQPGLNTSIIGGSSNTLTSLFGNNAGLPMGGIMSHAGIGANTSLNSGDRYLHQVRRFN</sequence>
<dbReference type="InterPro" id="IPR051738">
    <property type="entry name" value="SAF_Modulators"/>
</dbReference>
<evidence type="ECO:0000313" key="4">
    <source>
        <dbReference type="EMBL" id="RWS27937.1"/>
    </source>
</evidence>
<dbReference type="PANTHER" id="PTHR15683:SF8">
    <property type="entry name" value="SCAFFOLD ATTACHMENT FACTOR B, ISOFORM B"/>
    <property type="match status" value="1"/>
</dbReference>
<protein>
    <submittedName>
        <fullName evidence="4">SAFB-like transcription modulator isoform X2</fullName>
    </submittedName>
</protein>
<dbReference type="GO" id="GO:0006357">
    <property type="term" value="P:regulation of transcription by RNA polymerase II"/>
    <property type="evidence" value="ECO:0007669"/>
    <property type="project" value="TreeGrafter"/>
</dbReference>
<accession>A0A443SK88</accession>
<feature type="region of interest" description="Disordered" evidence="3">
    <location>
        <begin position="228"/>
        <end position="345"/>
    </location>
</feature>
<feature type="region of interest" description="Disordered" evidence="3">
    <location>
        <begin position="186"/>
        <end position="215"/>
    </location>
</feature>
<proteinExistence type="predicted"/>
<reference evidence="4 5" key="1">
    <citation type="journal article" date="2018" name="Gigascience">
        <title>Genomes of trombidid mites reveal novel predicted allergens and laterally-transferred genes associated with secondary metabolism.</title>
        <authorList>
            <person name="Dong X."/>
            <person name="Chaisiri K."/>
            <person name="Xia D."/>
            <person name="Armstrong S.D."/>
            <person name="Fang Y."/>
            <person name="Donnelly M.J."/>
            <person name="Kadowaki T."/>
            <person name="McGarry J.W."/>
            <person name="Darby A.C."/>
            <person name="Makepeace B.L."/>
        </authorList>
    </citation>
    <scope>NUCLEOTIDE SEQUENCE [LARGE SCALE GENOMIC DNA]</scope>
    <source>
        <strain evidence="4">UoL-UT</strain>
    </source>
</reference>
<organism evidence="4 5">
    <name type="scientific">Leptotrombidium deliense</name>
    <dbReference type="NCBI Taxonomy" id="299467"/>
    <lineage>
        <taxon>Eukaryota</taxon>
        <taxon>Metazoa</taxon>
        <taxon>Ecdysozoa</taxon>
        <taxon>Arthropoda</taxon>
        <taxon>Chelicerata</taxon>
        <taxon>Arachnida</taxon>
        <taxon>Acari</taxon>
        <taxon>Acariformes</taxon>
        <taxon>Trombidiformes</taxon>
        <taxon>Prostigmata</taxon>
        <taxon>Anystina</taxon>
        <taxon>Parasitengona</taxon>
        <taxon>Trombiculoidea</taxon>
        <taxon>Trombiculidae</taxon>
        <taxon>Leptotrombidium</taxon>
    </lineage>
</organism>
<dbReference type="PANTHER" id="PTHR15683">
    <property type="entry name" value="SCAFFOLD ATTACHMENT FACTOR B-RELATED"/>
    <property type="match status" value="1"/>
</dbReference>
<evidence type="ECO:0000256" key="3">
    <source>
        <dbReference type="SAM" id="MobiDB-lite"/>
    </source>
</evidence>
<feature type="compositionally biased region" description="Basic and acidic residues" evidence="3">
    <location>
        <begin position="268"/>
        <end position="277"/>
    </location>
</feature>
<dbReference type="VEuPathDB" id="VectorBase:LDEU004104"/>